<dbReference type="AlphaFoldDB" id="A0A1I7WI47"/>
<dbReference type="Proteomes" id="UP000095283">
    <property type="component" value="Unplaced"/>
</dbReference>
<keyword evidence="1" id="KW-1185">Reference proteome</keyword>
<dbReference type="PANTHER" id="PTHR33206">
    <property type="entry name" value="PROTEIN CBG10425"/>
    <property type="match status" value="1"/>
</dbReference>
<accession>A0A1I7WI47</accession>
<organism evidence="1 2">
    <name type="scientific">Heterorhabditis bacteriophora</name>
    <name type="common">Entomopathogenic nematode worm</name>
    <dbReference type="NCBI Taxonomy" id="37862"/>
    <lineage>
        <taxon>Eukaryota</taxon>
        <taxon>Metazoa</taxon>
        <taxon>Ecdysozoa</taxon>
        <taxon>Nematoda</taxon>
        <taxon>Chromadorea</taxon>
        <taxon>Rhabditida</taxon>
        <taxon>Rhabditina</taxon>
        <taxon>Rhabditomorpha</taxon>
        <taxon>Strongyloidea</taxon>
        <taxon>Heterorhabditidae</taxon>
        <taxon>Heterorhabditis</taxon>
    </lineage>
</organism>
<dbReference type="WBParaSite" id="Hba_04684">
    <property type="protein sequence ID" value="Hba_04684"/>
    <property type="gene ID" value="Hba_04684"/>
</dbReference>
<sequence length="807" mass="95921">MSRDEVRQELFDMNNKLRAMILKAREVQKMRKREMIDFIALITKMKVEEMRQFILKYSTNDTEDKDNNISKKTAYRNMSDKNILPNIFHTIETNGHPFYNTLVRKNLTSFLKKKENLVLNDIFKDCDIKIMFHLECKKMITVTNEVSNYEYSSFDFDVTSEIQILHSGENRNTFFQNIVQILINKIVGNHEDIENGVISKFVKLVMIQSKYSIINETNHSEAARNLVYQERSKFPDERESKYLKTTFFNLVKSIDNIHHYLDTTYQRDNKAIKFNIMFGYVTERNNEVKLFKPGRNEYFFNKPVLMKNAEDLRSIKQKITQESITMHLSKSRPDSKTIILGVYGMGVKITRLDFPIGSNIQLPDYIKDSKSIVSLENVENNMRFFNCIALATGCRIDRYTKKSKEIFDKFYEKSIKRGKRKYDEYVGFDFVNELDHFEEIYTSFAVNIVTCYPSSDEKQQEISISYIRKSKFNEERRPIYLNLYLDHFSYITDLKKLSKLYICNRCGFKCRDNHNLQRHIDSCQLEQIDVFPKYPKLWNKKRNLIVELSDYYDIVVDFSKHTPVSVSITSNVPEFENEKFILSENPRELIKQMFEYFDKVSEEAGDLMTKKMKPLLDKLEDMGYCAAGTTLEGLFKAYDVGEQKGWFPYEWFDSYEKLDFPTKDLKIKDFYSSLKNKHMKEEDFTTLMKICNERRLTKVRNLLEWYNNLDVRPLLKACLKQKEFFYNFKLDMYKDAVSLPGLSEHILYQFQIQGFEEYLKKTSAKTSYTLNIDEDILEKRFITIISKIKNQIDRQMIFYKLKTSLTS</sequence>
<protein>
    <submittedName>
        <fullName evidence="2">C2H2-type domain-containing protein</fullName>
    </submittedName>
</protein>
<reference evidence="2" key="1">
    <citation type="submission" date="2016-11" db="UniProtKB">
        <authorList>
            <consortium name="WormBaseParasite"/>
        </authorList>
    </citation>
    <scope>IDENTIFICATION</scope>
</reference>
<name>A0A1I7WI47_HETBA</name>
<evidence type="ECO:0000313" key="2">
    <source>
        <dbReference type="WBParaSite" id="Hba_04684"/>
    </source>
</evidence>
<evidence type="ECO:0000313" key="1">
    <source>
        <dbReference type="Proteomes" id="UP000095283"/>
    </source>
</evidence>
<dbReference type="PANTHER" id="PTHR33206:SF1">
    <property type="entry name" value="DNA-DIRECTED DNA POLYMERASE"/>
    <property type="match status" value="1"/>
</dbReference>
<proteinExistence type="predicted"/>